<dbReference type="Proteomes" id="UP000663829">
    <property type="component" value="Unassembled WGS sequence"/>
</dbReference>
<dbReference type="EMBL" id="CAJNOQ010035497">
    <property type="protein sequence ID" value="CAF1599769.1"/>
    <property type="molecule type" value="Genomic_DNA"/>
</dbReference>
<evidence type="ECO:0000313" key="3">
    <source>
        <dbReference type="Proteomes" id="UP000663829"/>
    </source>
</evidence>
<proteinExistence type="predicted"/>
<accession>A0A816AT25</accession>
<dbReference type="AlphaFoldDB" id="A0A816AT25"/>
<dbReference type="EMBL" id="CAJOBC010101887">
    <property type="protein sequence ID" value="CAF4476525.1"/>
    <property type="molecule type" value="Genomic_DNA"/>
</dbReference>
<dbReference type="Proteomes" id="UP000681722">
    <property type="component" value="Unassembled WGS sequence"/>
</dbReference>
<comment type="caution">
    <text evidence="1">The sequence shown here is derived from an EMBL/GenBank/DDBJ whole genome shotgun (WGS) entry which is preliminary data.</text>
</comment>
<organism evidence="1 3">
    <name type="scientific">Didymodactylos carnosus</name>
    <dbReference type="NCBI Taxonomy" id="1234261"/>
    <lineage>
        <taxon>Eukaryota</taxon>
        <taxon>Metazoa</taxon>
        <taxon>Spiralia</taxon>
        <taxon>Gnathifera</taxon>
        <taxon>Rotifera</taxon>
        <taxon>Eurotatoria</taxon>
        <taxon>Bdelloidea</taxon>
        <taxon>Philodinida</taxon>
        <taxon>Philodinidae</taxon>
        <taxon>Didymodactylos</taxon>
    </lineage>
</organism>
<evidence type="ECO:0000313" key="1">
    <source>
        <dbReference type="EMBL" id="CAF1599769.1"/>
    </source>
</evidence>
<name>A0A816AT25_9BILA</name>
<reference evidence="1" key="1">
    <citation type="submission" date="2021-02" db="EMBL/GenBank/DDBJ databases">
        <authorList>
            <person name="Nowell W R."/>
        </authorList>
    </citation>
    <scope>NUCLEOTIDE SEQUENCE</scope>
</reference>
<protein>
    <submittedName>
        <fullName evidence="1">Uncharacterized protein</fullName>
    </submittedName>
</protein>
<evidence type="ECO:0000313" key="2">
    <source>
        <dbReference type="EMBL" id="CAF4476525.1"/>
    </source>
</evidence>
<feature type="non-terminal residue" evidence="1">
    <location>
        <position position="1"/>
    </location>
</feature>
<sequence length="228" mass="25581">MSVNKTLKKQKYTDRKTSANIETIEAVKQENDNSVNALDYEGISNWPADEQYRHSSRKGKIVTGHKKKRRLAMTDGSVQTQQTAITLDDGMMNGPRKVVGKHIEIQSVPPYNFDELILNSNGEEKADQTQVALAAEDRLVEVIDVEEKRQTTGAVNDFVKDIENDLSPIVEYAREPLLPLAEACAPLESIVHDLYVYVQLALDETPIQPPDGLTIDESAAIRLYTIEW</sequence>
<keyword evidence="3" id="KW-1185">Reference proteome</keyword>
<gene>
    <name evidence="1" type="ORF">GPM918_LOCUS42355</name>
    <name evidence="2" type="ORF">SRO942_LOCUS43579</name>
</gene>